<feature type="region of interest" description="Disordered" evidence="1">
    <location>
        <begin position="262"/>
        <end position="286"/>
    </location>
</feature>
<organism evidence="3 4">
    <name type="scientific">Frigoriglobus tundricola</name>
    <dbReference type="NCBI Taxonomy" id="2774151"/>
    <lineage>
        <taxon>Bacteria</taxon>
        <taxon>Pseudomonadati</taxon>
        <taxon>Planctomycetota</taxon>
        <taxon>Planctomycetia</taxon>
        <taxon>Gemmatales</taxon>
        <taxon>Gemmataceae</taxon>
        <taxon>Frigoriglobus</taxon>
    </lineage>
</organism>
<feature type="compositionally biased region" description="Pro residues" evidence="1">
    <location>
        <begin position="216"/>
        <end position="228"/>
    </location>
</feature>
<evidence type="ECO:0008006" key="5">
    <source>
        <dbReference type="Google" id="ProtNLM"/>
    </source>
</evidence>
<reference evidence="4" key="1">
    <citation type="submission" date="2020-05" db="EMBL/GenBank/DDBJ databases">
        <title>Frigoriglobus tundricola gen. nov., sp. nov., a psychrotolerant cellulolytic planctomycete of the family Gemmataceae with two divergent copies of 16S rRNA gene.</title>
        <authorList>
            <person name="Kulichevskaya I.S."/>
            <person name="Ivanova A.A."/>
            <person name="Naumoff D.G."/>
            <person name="Beletsky A.V."/>
            <person name="Rijpstra W.I.C."/>
            <person name="Sinninghe Damste J.S."/>
            <person name="Mardanov A.V."/>
            <person name="Ravin N.V."/>
            <person name="Dedysh S.N."/>
        </authorList>
    </citation>
    <scope>NUCLEOTIDE SEQUENCE [LARGE SCALE GENOMIC DNA]</scope>
    <source>
        <strain evidence="4">PL17</strain>
    </source>
</reference>
<dbReference type="AlphaFoldDB" id="A0A6M5YZR3"/>
<keyword evidence="2" id="KW-0732">Signal</keyword>
<accession>A0A6M5YZR3</accession>
<sequence length="286" mass="30211">MRVPLALTAVLVSGAAPAADPVSLPAGAVAYAPARVTQSISVLNDRDHIEAVAIAALEDTRWHQPGGLGGVDRSLYRSETYRTLPAQGRVRTWVGDIGVKNSFGFVQQNRGIRRAYPVGTRFDEVLVNAKTGKAFEQRTREKAADGWLSTVAFADEEERPAGYTGLKVSCSSCHNEAGTGKYAAGLVPGGDTVLSDPLDWSVWASAPGEGWTTQPEPGPQPAPAPKAAPTPVQYVMVRDGLFRSHWVAVTARPTVTVTPAGPAPGTAPSCSNGSCGVPQRRGLFRR</sequence>
<protein>
    <recommendedName>
        <fullName evidence="5">Cytochrome P460 domain-containing protein</fullName>
    </recommendedName>
</protein>
<evidence type="ECO:0000256" key="1">
    <source>
        <dbReference type="SAM" id="MobiDB-lite"/>
    </source>
</evidence>
<feature type="signal peptide" evidence="2">
    <location>
        <begin position="1"/>
        <end position="18"/>
    </location>
</feature>
<proteinExistence type="predicted"/>
<evidence type="ECO:0000256" key="2">
    <source>
        <dbReference type="SAM" id="SignalP"/>
    </source>
</evidence>
<dbReference type="EMBL" id="CP053452">
    <property type="protein sequence ID" value="QJW98723.1"/>
    <property type="molecule type" value="Genomic_DNA"/>
</dbReference>
<evidence type="ECO:0000313" key="3">
    <source>
        <dbReference type="EMBL" id="QJW98723.1"/>
    </source>
</evidence>
<dbReference type="Proteomes" id="UP000503447">
    <property type="component" value="Chromosome"/>
</dbReference>
<feature type="chain" id="PRO_5027062371" description="Cytochrome P460 domain-containing protein" evidence="2">
    <location>
        <begin position="19"/>
        <end position="286"/>
    </location>
</feature>
<gene>
    <name evidence="3" type="ORF">FTUN_6318</name>
</gene>
<dbReference type="RefSeq" id="WP_171473830.1">
    <property type="nucleotide sequence ID" value="NZ_CP053452.2"/>
</dbReference>
<keyword evidence="4" id="KW-1185">Reference proteome</keyword>
<evidence type="ECO:0000313" key="4">
    <source>
        <dbReference type="Proteomes" id="UP000503447"/>
    </source>
</evidence>
<dbReference type="KEGG" id="ftj:FTUN_6318"/>
<feature type="region of interest" description="Disordered" evidence="1">
    <location>
        <begin position="206"/>
        <end position="228"/>
    </location>
</feature>
<name>A0A6M5YZR3_9BACT</name>